<dbReference type="Proteomes" id="UP000012160">
    <property type="component" value="Unassembled WGS sequence"/>
</dbReference>
<proteinExistence type="predicted"/>
<sequence length="53" mass="6126">MKTFEHLASNESAKITLSLKECEGIREEILSLFFSRGKDKYALKFSFENIVIL</sequence>
<dbReference type="AlphaFoldDB" id="M6UN92"/>
<comment type="caution">
    <text evidence="1">The sequence shown here is derived from an EMBL/GenBank/DDBJ whole genome shotgun (WGS) entry which is preliminary data.</text>
</comment>
<evidence type="ECO:0000313" key="1">
    <source>
        <dbReference type="EMBL" id="EMO46030.1"/>
    </source>
</evidence>
<organism evidence="1 2">
    <name type="scientific">Leptospira santarosai str. ZUN179</name>
    <dbReference type="NCBI Taxonomy" id="1049985"/>
    <lineage>
        <taxon>Bacteria</taxon>
        <taxon>Pseudomonadati</taxon>
        <taxon>Spirochaetota</taxon>
        <taxon>Spirochaetia</taxon>
        <taxon>Leptospirales</taxon>
        <taxon>Leptospiraceae</taxon>
        <taxon>Leptospira</taxon>
    </lineage>
</organism>
<name>M6UN92_9LEPT</name>
<dbReference type="EMBL" id="AHOQ02000026">
    <property type="protein sequence ID" value="EMO46030.1"/>
    <property type="molecule type" value="Genomic_DNA"/>
</dbReference>
<reference evidence="1 2" key="1">
    <citation type="submission" date="2013-01" db="EMBL/GenBank/DDBJ databases">
        <authorList>
            <person name="Harkins D.M."/>
            <person name="Durkin A.S."/>
            <person name="Brinkac L.M."/>
            <person name="Haft D.H."/>
            <person name="Selengut J.D."/>
            <person name="Sanka R."/>
            <person name="DePew J."/>
            <person name="Purushe J."/>
            <person name="Matthias M.A."/>
            <person name="Vinetz J.M."/>
            <person name="Sutton G.G."/>
            <person name="Nierman W.C."/>
            <person name="Fouts D.E."/>
        </authorList>
    </citation>
    <scope>NUCLEOTIDE SEQUENCE [LARGE SCALE GENOMIC DNA]</scope>
    <source>
        <strain evidence="1 2">ZUN179</strain>
    </source>
</reference>
<gene>
    <name evidence="1" type="ORF">LEP1GSC187_4008</name>
</gene>
<protein>
    <submittedName>
        <fullName evidence="1">Uncharacterized protein</fullName>
    </submittedName>
</protein>
<evidence type="ECO:0000313" key="2">
    <source>
        <dbReference type="Proteomes" id="UP000012160"/>
    </source>
</evidence>
<accession>M6UN92</accession>